<reference evidence="6" key="3">
    <citation type="journal article" date="2020" name="Curr. Biol.">
        <title>Chromatin organization in early land plants reveals an ancestral association between H3K27me3, transposons, and constitutive heterochromatin.</title>
        <authorList>
            <person name="Montgomery S.A."/>
            <person name="Tanizawa Y."/>
            <person name="Galik B."/>
            <person name="Wang N."/>
            <person name="Ito T."/>
            <person name="Mochizuki T."/>
            <person name="Akimcheva S."/>
            <person name="Bowman J.L."/>
            <person name="Cognat V."/>
            <person name="Marechal-Drouard L."/>
            <person name="Ekker H."/>
            <person name="Hong S.F."/>
            <person name="Kohchi T."/>
            <person name="Lin S.S."/>
            <person name="Liu L.D."/>
            <person name="Nakamura Y."/>
            <person name="Valeeva L.R."/>
            <person name="Shakirov E.V."/>
            <person name="Shippen D.E."/>
            <person name="Wei W.L."/>
            <person name="Yagura M."/>
            <person name="Yamaoka S."/>
            <person name="Yamato K.T."/>
            <person name="Liu C."/>
            <person name="Berger F."/>
        </authorList>
    </citation>
    <scope>NUCLEOTIDE SEQUENCE [LARGE SCALE GENOMIC DNA]</scope>
    <source>
        <strain evidence="6">Tak-1</strain>
    </source>
</reference>
<reference evidence="4 5" key="1">
    <citation type="submission" date="2016-03" db="EMBL/GenBank/DDBJ databases">
        <title>Mechanisms controlling the formation of the plant cell surface in tip-growing cells are functionally conserved among land plants.</title>
        <authorList>
            <person name="Honkanen S."/>
            <person name="Jones V.A."/>
            <person name="Morieri G."/>
            <person name="Champion C."/>
            <person name="Hetherington A.J."/>
            <person name="Kelly S."/>
            <person name="Saint-Marcoux D."/>
            <person name="Proust H."/>
            <person name="Prescott H."/>
            <person name="Dolan L."/>
        </authorList>
    </citation>
    <scope>NUCLEOTIDE SEQUENCE [LARGE SCALE GENOMIC DNA]</scope>
    <source>
        <strain evidence="5">cv. Tak-1 and cv. Tak-2</strain>
        <tissue evidence="4">Whole gametophyte</tissue>
    </source>
</reference>
<evidence type="ECO:0000256" key="1">
    <source>
        <dbReference type="SAM" id="MobiDB-lite"/>
    </source>
</evidence>
<protein>
    <submittedName>
        <fullName evidence="4">Uncharacterized protein</fullName>
    </submittedName>
</protein>
<evidence type="ECO:0000313" key="5">
    <source>
        <dbReference type="Proteomes" id="UP000077202"/>
    </source>
</evidence>
<evidence type="ECO:0000256" key="2">
    <source>
        <dbReference type="SAM" id="SignalP"/>
    </source>
</evidence>
<evidence type="ECO:0000313" key="3">
    <source>
        <dbReference type="EMBL" id="BBN06484.1"/>
    </source>
</evidence>
<evidence type="ECO:0000313" key="4">
    <source>
        <dbReference type="EMBL" id="OAE24978.1"/>
    </source>
</evidence>
<feature type="compositionally biased region" description="Basic and acidic residues" evidence="1">
    <location>
        <begin position="177"/>
        <end position="198"/>
    </location>
</feature>
<organism evidence="4 5">
    <name type="scientific">Marchantia polymorpha subsp. ruderalis</name>
    <dbReference type="NCBI Taxonomy" id="1480154"/>
    <lineage>
        <taxon>Eukaryota</taxon>
        <taxon>Viridiplantae</taxon>
        <taxon>Streptophyta</taxon>
        <taxon>Embryophyta</taxon>
        <taxon>Marchantiophyta</taxon>
        <taxon>Marchantiopsida</taxon>
        <taxon>Marchantiidae</taxon>
        <taxon>Marchantiales</taxon>
        <taxon>Marchantiaceae</taxon>
        <taxon>Marchantia</taxon>
    </lineage>
</organism>
<evidence type="ECO:0000313" key="6">
    <source>
        <dbReference type="Proteomes" id="UP001162541"/>
    </source>
</evidence>
<name>A0A176VVZ2_MARPO</name>
<feature type="signal peptide" evidence="2">
    <location>
        <begin position="1"/>
        <end position="21"/>
    </location>
</feature>
<feature type="region of interest" description="Disordered" evidence="1">
    <location>
        <begin position="164"/>
        <end position="198"/>
    </location>
</feature>
<sequence length="198" mass="20983">MAKLQLWVVLITLLLATATVAVSADGWIPSFGQKSTQDKAKDQAAQTVEGAKSWTDWASEKVPYFSNSAAKQTNEKLDASKGAVKDAASNVAGETEKNAGATKGTVSDYATEGLKRMTSTKDQLHGASVGFIQKWGGWAKDNVGKFYPYGPMAQKAADVVVNTAEKTESGATSAADSAKENVETAEEEVAKKTDEKEL</sequence>
<dbReference type="AlphaFoldDB" id="A0A176VVZ2"/>
<dbReference type="Proteomes" id="UP001162541">
    <property type="component" value="Chromosome 3"/>
</dbReference>
<dbReference type="Proteomes" id="UP000077202">
    <property type="component" value="Unassembled WGS sequence"/>
</dbReference>
<keyword evidence="5" id="KW-1185">Reference proteome</keyword>
<dbReference type="EMBL" id="LVLJ01002438">
    <property type="protein sequence ID" value="OAE24978.1"/>
    <property type="molecule type" value="Genomic_DNA"/>
</dbReference>
<accession>A0A176VVZ2</accession>
<reference evidence="3" key="2">
    <citation type="journal article" date="2019" name="Curr. Biol.">
        <title>Chromatin organization in early land plants reveals an ancestral association between H3K27me3, transposons, and constitutive heterochromatin.</title>
        <authorList>
            <person name="Montgomery S.A."/>
            <person name="Tanizawa Y."/>
            <person name="Galik B."/>
            <person name="Wang N."/>
            <person name="Ito T."/>
            <person name="Mochizuki T."/>
            <person name="Akimcheva S."/>
            <person name="Bowman J."/>
            <person name="Cognat V."/>
            <person name="Drouard L."/>
            <person name="Ekker H."/>
            <person name="Houng S."/>
            <person name="Kohchi T."/>
            <person name="Lin S."/>
            <person name="Liu L.D."/>
            <person name="Nakamura Y."/>
            <person name="Valeeva L.R."/>
            <person name="Shakirov E.V."/>
            <person name="Shippen D.E."/>
            <person name="Wei W."/>
            <person name="Yagura M."/>
            <person name="Yamaoka S."/>
            <person name="Yamato K.T."/>
            <person name="Liu C."/>
            <person name="Berger F."/>
        </authorList>
    </citation>
    <scope>NUCLEOTIDE SEQUENCE [LARGE SCALE GENOMIC DNA]</scope>
    <source>
        <strain evidence="3">Tak-1</strain>
    </source>
</reference>
<proteinExistence type="predicted"/>
<keyword evidence="2" id="KW-0732">Signal</keyword>
<dbReference type="EMBL" id="AP019868">
    <property type="protein sequence ID" value="BBN06484.1"/>
    <property type="molecule type" value="Genomic_DNA"/>
</dbReference>
<gene>
    <name evidence="4" type="ORF">AXG93_3856s1070</name>
    <name evidence="3" type="ORF">Mp_3g21570</name>
</gene>
<feature type="chain" id="PRO_5042333746" evidence="2">
    <location>
        <begin position="22"/>
        <end position="198"/>
    </location>
</feature>